<keyword evidence="5" id="KW-1185">Reference proteome</keyword>
<comment type="caution">
    <text evidence="4">The sequence shown here is derived from an EMBL/GenBank/DDBJ whole genome shotgun (WGS) entry which is preliminary data.</text>
</comment>
<dbReference type="SUPFAM" id="SSF53474">
    <property type="entry name" value="alpha/beta-Hydrolases"/>
    <property type="match status" value="1"/>
</dbReference>
<keyword evidence="2" id="KW-0472">Membrane</keyword>
<dbReference type="InterPro" id="IPR029058">
    <property type="entry name" value="AB_hydrolase_fold"/>
</dbReference>
<feature type="domain" description="Peptidase S9 prolyl oligopeptidase catalytic" evidence="3">
    <location>
        <begin position="142"/>
        <end position="303"/>
    </location>
</feature>
<feature type="transmembrane region" description="Helical" evidence="2">
    <location>
        <begin position="6"/>
        <end position="30"/>
    </location>
</feature>
<feature type="compositionally biased region" description="Acidic residues" evidence="1">
    <location>
        <begin position="313"/>
        <end position="335"/>
    </location>
</feature>
<evidence type="ECO:0000256" key="1">
    <source>
        <dbReference type="SAM" id="MobiDB-lite"/>
    </source>
</evidence>
<protein>
    <recommendedName>
        <fullName evidence="3">Peptidase S9 prolyl oligopeptidase catalytic domain-containing protein</fullName>
    </recommendedName>
</protein>
<dbReference type="PANTHER" id="PTHR12277">
    <property type="entry name" value="ALPHA/BETA HYDROLASE DOMAIN-CONTAINING PROTEIN"/>
    <property type="match status" value="1"/>
</dbReference>
<gene>
    <name evidence="4" type="ORF">WJX73_000425</name>
</gene>
<dbReference type="InterPro" id="IPR001375">
    <property type="entry name" value="Peptidase_S9_cat"/>
</dbReference>
<feature type="region of interest" description="Disordered" evidence="1">
    <location>
        <begin position="308"/>
        <end position="374"/>
    </location>
</feature>
<evidence type="ECO:0000259" key="3">
    <source>
        <dbReference type="Pfam" id="PF00326"/>
    </source>
</evidence>
<feature type="compositionally biased region" description="Polar residues" evidence="1">
    <location>
        <begin position="360"/>
        <end position="374"/>
    </location>
</feature>
<dbReference type="Proteomes" id="UP001465755">
    <property type="component" value="Unassembled WGS sequence"/>
</dbReference>
<reference evidence="4 5" key="1">
    <citation type="journal article" date="2024" name="Nat. Commun.">
        <title>Phylogenomics reveals the evolutionary origins of lichenization in chlorophyte algae.</title>
        <authorList>
            <person name="Puginier C."/>
            <person name="Libourel C."/>
            <person name="Otte J."/>
            <person name="Skaloud P."/>
            <person name="Haon M."/>
            <person name="Grisel S."/>
            <person name="Petersen M."/>
            <person name="Berrin J.G."/>
            <person name="Delaux P.M."/>
            <person name="Dal Grande F."/>
            <person name="Keller J."/>
        </authorList>
    </citation>
    <scope>NUCLEOTIDE SEQUENCE [LARGE SCALE GENOMIC DNA]</scope>
    <source>
        <strain evidence="4 5">SAG 2036</strain>
    </source>
</reference>
<dbReference type="Pfam" id="PF00326">
    <property type="entry name" value="Peptidase_S9"/>
    <property type="match status" value="1"/>
</dbReference>
<dbReference type="GO" id="GO:0008474">
    <property type="term" value="F:palmitoyl-(protein) hydrolase activity"/>
    <property type="evidence" value="ECO:0007669"/>
    <property type="project" value="TreeGrafter"/>
</dbReference>
<sequence>MDVDLMWWLTRSLFVGGGIAGAGLALLYTLQEKLIYVPRLPGLPNPYVYTPTRFGLQYEDVHFKAKDGTKLHGWMLYPQDWKRGAMRKRPTVLFFQENAGNMNMRLPYLRLLILSLNCSVFAPSYRGYGQSSGSPSEAGLKQDAEASLETLLQRQDVNPSKIVCLGKSLGGAVGIDLTAKHKDKFAAAVFENTFTSITDVAPKVLPFLKHLIGQGRPANWLIRNKWNSLEQIPKLQGLPLLLMSSLQDELLPPAQMQQLYKAVTASGSKDCTWVEFEDAGHMDAYEVAQQEYWPALMQFFKRHGLGQDHWDAPADDDIDDKEAYDSADESAEVIEDSQQQGNGLTHRAGAAAVQKAAQEPGSSVHVNGVSAKTS</sequence>
<proteinExistence type="predicted"/>
<name>A0AAW1PQL1_9CHLO</name>
<keyword evidence="2" id="KW-0812">Transmembrane</keyword>
<dbReference type="GO" id="GO:0006508">
    <property type="term" value="P:proteolysis"/>
    <property type="evidence" value="ECO:0007669"/>
    <property type="project" value="InterPro"/>
</dbReference>
<dbReference type="EMBL" id="JALJOQ010000010">
    <property type="protein sequence ID" value="KAK9811929.1"/>
    <property type="molecule type" value="Genomic_DNA"/>
</dbReference>
<dbReference type="GO" id="GO:0016020">
    <property type="term" value="C:membrane"/>
    <property type="evidence" value="ECO:0007669"/>
    <property type="project" value="TreeGrafter"/>
</dbReference>
<evidence type="ECO:0000313" key="4">
    <source>
        <dbReference type="EMBL" id="KAK9811929.1"/>
    </source>
</evidence>
<accession>A0AAW1PQL1</accession>
<evidence type="ECO:0000256" key="2">
    <source>
        <dbReference type="SAM" id="Phobius"/>
    </source>
</evidence>
<dbReference type="Gene3D" id="3.40.50.1820">
    <property type="entry name" value="alpha/beta hydrolase"/>
    <property type="match status" value="1"/>
</dbReference>
<keyword evidence="2" id="KW-1133">Transmembrane helix</keyword>
<dbReference type="PANTHER" id="PTHR12277:SF81">
    <property type="entry name" value="PROTEIN ABHD13"/>
    <property type="match status" value="1"/>
</dbReference>
<dbReference type="GO" id="GO:0008236">
    <property type="term" value="F:serine-type peptidase activity"/>
    <property type="evidence" value="ECO:0007669"/>
    <property type="project" value="InterPro"/>
</dbReference>
<dbReference type="AlphaFoldDB" id="A0AAW1PQL1"/>
<organism evidence="4 5">
    <name type="scientific">Symbiochloris irregularis</name>
    <dbReference type="NCBI Taxonomy" id="706552"/>
    <lineage>
        <taxon>Eukaryota</taxon>
        <taxon>Viridiplantae</taxon>
        <taxon>Chlorophyta</taxon>
        <taxon>core chlorophytes</taxon>
        <taxon>Trebouxiophyceae</taxon>
        <taxon>Trebouxiales</taxon>
        <taxon>Trebouxiaceae</taxon>
        <taxon>Symbiochloris</taxon>
    </lineage>
</organism>
<feature type="compositionally biased region" description="Low complexity" evidence="1">
    <location>
        <begin position="348"/>
        <end position="357"/>
    </location>
</feature>
<evidence type="ECO:0000313" key="5">
    <source>
        <dbReference type="Proteomes" id="UP001465755"/>
    </source>
</evidence>